<dbReference type="EMBL" id="VFPM01000003">
    <property type="protein sequence ID" value="TQM58465.1"/>
    <property type="molecule type" value="Genomic_DNA"/>
</dbReference>
<evidence type="ECO:0000313" key="2">
    <source>
        <dbReference type="EMBL" id="TQM58465.1"/>
    </source>
</evidence>
<dbReference type="RefSeq" id="WP_141845932.1">
    <property type="nucleotide sequence ID" value="NZ_VFPM01000003.1"/>
</dbReference>
<feature type="region of interest" description="Disordered" evidence="1">
    <location>
        <begin position="1"/>
        <end position="88"/>
    </location>
</feature>
<sequence length="262" mass="27199">MNDATSRPELPDPQHDRHVAFPDLTPAAPAESPSEGPVDAPSTPAPGPPPDAWADHASPAGPPPSTGWQPDPTVRRTPPTRPEPVTRGRRPAWLPYAAVIGIFMVMGNSGGHDVVVDAGSGSSEQVWGGSSDPWGEQAPDPSMAGWVTTVEDPSLTTDPLPLDSPVSPVPPDTTMLRVEVVSTSAQDVSLTVSTSSGLHEESSERTPLAREIHLGSVPSSVSVAASSTDGSGDVLQCRVYAGTDLVAIHTMDTGSVSCELTW</sequence>
<feature type="compositionally biased region" description="Basic and acidic residues" evidence="1">
    <location>
        <begin position="9"/>
        <end position="20"/>
    </location>
</feature>
<reference evidence="2 3" key="1">
    <citation type="submission" date="2019-06" db="EMBL/GenBank/DDBJ databases">
        <title>Genome sequencing of plant associated microbes to promote plant fitness in Sorghum bicolor and Oryza sativa.</title>
        <authorList>
            <person name="Coleman-Derr D."/>
        </authorList>
    </citation>
    <scope>NUCLEOTIDE SEQUENCE [LARGE SCALE GENOMIC DNA]</scope>
    <source>
        <strain evidence="2 3">KV-663</strain>
    </source>
</reference>
<comment type="caution">
    <text evidence="2">The sequence shown here is derived from an EMBL/GenBank/DDBJ whole genome shotgun (WGS) entry which is preliminary data.</text>
</comment>
<gene>
    <name evidence="2" type="ORF">FBY41_3832</name>
</gene>
<protein>
    <submittedName>
        <fullName evidence="2">Uncharacterized protein</fullName>
    </submittedName>
</protein>
<evidence type="ECO:0000313" key="3">
    <source>
        <dbReference type="Proteomes" id="UP000316747"/>
    </source>
</evidence>
<organism evidence="2 3">
    <name type="scientific">Humibacillus xanthopallidus</name>
    <dbReference type="NCBI Taxonomy" id="412689"/>
    <lineage>
        <taxon>Bacteria</taxon>
        <taxon>Bacillati</taxon>
        <taxon>Actinomycetota</taxon>
        <taxon>Actinomycetes</taxon>
        <taxon>Micrococcales</taxon>
        <taxon>Intrasporangiaceae</taxon>
        <taxon>Humibacillus</taxon>
    </lineage>
</organism>
<dbReference type="OrthoDB" id="4866305at2"/>
<name>A0A543HJG7_9MICO</name>
<keyword evidence="3" id="KW-1185">Reference proteome</keyword>
<evidence type="ECO:0000256" key="1">
    <source>
        <dbReference type="SAM" id="MobiDB-lite"/>
    </source>
</evidence>
<feature type="compositionally biased region" description="Low complexity" evidence="1">
    <location>
        <begin position="26"/>
        <end position="42"/>
    </location>
</feature>
<dbReference type="AlphaFoldDB" id="A0A543HJG7"/>
<dbReference type="Proteomes" id="UP000316747">
    <property type="component" value="Unassembled WGS sequence"/>
</dbReference>
<proteinExistence type="predicted"/>
<accession>A0A543HJG7</accession>